<comment type="similarity">
    <text evidence="5">Belongs to the creatininase superfamily.</text>
</comment>
<reference evidence="6 7" key="1">
    <citation type="submission" date="2017-03" db="EMBL/GenBank/DDBJ databases">
        <authorList>
            <person name="Afonso C.L."/>
            <person name="Miller P.J."/>
            <person name="Scott M.A."/>
            <person name="Spackman E."/>
            <person name="Goraichik I."/>
            <person name="Dimitrov K.M."/>
            <person name="Suarez D.L."/>
            <person name="Swayne D.E."/>
        </authorList>
    </citation>
    <scope>NUCLEOTIDE SEQUENCE [LARGE SCALE GENOMIC DNA]</scope>
    <source>
        <strain evidence="6 7">ATCC 51113</strain>
    </source>
</reference>
<dbReference type="PANTHER" id="PTHR35005:SF1">
    <property type="entry name" value="2-AMINO-5-FORMYLAMINO-6-RIBOSYLAMINOPYRIMIDIN-4(3H)-ONE 5'-MONOPHOSPHATE DEFORMYLASE"/>
    <property type="match status" value="1"/>
</dbReference>
<evidence type="ECO:0000256" key="3">
    <source>
        <dbReference type="ARBA" id="ARBA00022801"/>
    </source>
</evidence>
<organism evidence="6 7">
    <name type="scientific">Citrobacter braakii</name>
    <dbReference type="NCBI Taxonomy" id="57706"/>
    <lineage>
        <taxon>Bacteria</taxon>
        <taxon>Pseudomonadati</taxon>
        <taxon>Pseudomonadota</taxon>
        <taxon>Gammaproteobacteria</taxon>
        <taxon>Enterobacterales</taxon>
        <taxon>Enterobacteriaceae</taxon>
        <taxon>Citrobacter</taxon>
        <taxon>Citrobacter freundii complex</taxon>
    </lineage>
</organism>
<dbReference type="SUPFAM" id="SSF102215">
    <property type="entry name" value="Creatininase"/>
    <property type="match status" value="1"/>
</dbReference>
<evidence type="ECO:0000256" key="2">
    <source>
        <dbReference type="ARBA" id="ARBA00022723"/>
    </source>
</evidence>
<keyword evidence="4" id="KW-0862">Zinc</keyword>
<dbReference type="Proteomes" id="UP000192573">
    <property type="component" value="Unassembled WGS sequence"/>
</dbReference>
<dbReference type="PANTHER" id="PTHR35005">
    <property type="entry name" value="3-DEHYDRO-SCYLLO-INOSOSE HYDROLASE"/>
    <property type="match status" value="1"/>
</dbReference>
<dbReference type="Pfam" id="PF02633">
    <property type="entry name" value="Creatininase"/>
    <property type="match status" value="1"/>
</dbReference>
<dbReference type="InterPro" id="IPR024087">
    <property type="entry name" value="Creatininase-like_sf"/>
</dbReference>
<keyword evidence="2" id="KW-0479">Metal-binding</keyword>
<gene>
    <name evidence="6" type="ORF">BZK42_24755</name>
</gene>
<dbReference type="EMBL" id="NAEW01000023">
    <property type="protein sequence ID" value="OQM39437.1"/>
    <property type="molecule type" value="Genomic_DNA"/>
</dbReference>
<dbReference type="InterPro" id="IPR003785">
    <property type="entry name" value="Creatininase/forma_Hydrolase"/>
</dbReference>
<dbReference type="GO" id="GO:0016811">
    <property type="term" value="F:hydrolase activity, acting on carbon-nitrogen (but not peptide) bonds, in linear amides"/>
    <property type="evidence" value="ECO:0007669"/>
    <property type="project" value="TreeGrafter"/>
</dbReference>
<evidence type="ECO:0000256" key="5">
    <source>
        <dbReference type="ARBA" id="ARBA00024029"/>
    </source>
</evidence>
<comment type="cofactor">
    <cofactor evidence="1">
        <name>Zn(2+)</name>
        <dbReference type="ChEBI" id="CHEBI:29105"/>
    </cofactor>
</comment>
<evidence type="ECO:0000256" key="1">
    <source>
        <dbReference type="ARBA" id="ARBA00001947"/>
    </source>
</evidence>
<name>A0A1V8NSW6_CITBR</name>
<proteinExistence type="inferred from homology"/>
<evidence type="ECO:0000313" key="6">
    <source>
        <dbReference type="EMBL" id="OQM39437.1"/>
    </source>
</evidence>
<dbReference type="Gene3D" id="3.40.50.10310">
    <property type="entry name" value="Creatininase"/>
    <property type="match status" value="1"/>
</dbReference>
<evidence type="ECO:0000313" key="7">
    <source>
        <dbReference type="Proteomes" id="UP000192573"/>
    </source>
</evidence>
<sequence length="266" mass="29445">MKKVMLNEFTGREIRELLQSGEAVTAIVSFGSCENHADHLPLGPDTFVPEAVACRVARRVKNTVVLPCTPFGTSIHYNAYPLAVTLRYETNIALAEDIFTSLLNHGINRMLVLNGHDGNIPAIEIASRNIRSRYHQANIVVIPAWWEMVGHYLGGDFFASWNNTGLGHGGEGETSAMMALRPELVELEYAQKQIPEDVFCDYGVNRIWDISDISATGATGDPRCASAEKGEKLLSCLEDKLCALLTRLEVDNWQYGLRSKKTLSGY</sequence>
<dbReference type="AlphaFoldDB" id="A0A1V8NSW6"/>
<comment type="caution">
    <text evidence="6">The sequence shown here is derived from an EMBL/GenBank/DDBJ whole genome shotgun (WGS) entry which is preliminary data.</text>
</comment>
<dbReference type="RefSeq" id="WP_080860721.1">
    <property type="nucleotide sequence ID" value="NZ_CP077405.1"/>
</dbReference>
<dbReference type="GO" id="GO:0009231">
    <property type="term" value="P:riboflavin biosynthetic process"/>
    <property type="evidence" value="ECO:0007669"/>
    <property type="project" value="TreeGrafter"/>
</dbReference>
<dbReference type="PROSITE" id="PS51257">
    <property type="entry name" value="PROKAR_LIPOPROTEIN"/>
    <property type="match status" value="1"/>
</dbReference>
<protein>
    <submittedName>
        <fullName evidence="6">Creatininase</fullName>
    </submittedName>
</protein>
<dbReference type="GO" id="GO:0046872">
    <property type="term" value="F:metal ion binding"/>
    <property type="evidence" value="ECO:0007669"/>
    <property type="project" value="UniProtKB-KW"/>
</dbReference>
<evidence type="ECO:0000256" key="4">
    <source>
        <dbReference type="ARBA" id="ARBA00022833"/>
    </source>
</evidence>
<accession>A0A1V8NSW6</accession>
<keyword evidence="3" id="KW-0378">Hydrolase</keyword>